<evidence type="ECO:0000256" key="6">
    <source>
        <dbReference type="SAM" id="Phobius"/>
    </source>
</evidence>
<feature type="transmembrane region" description="Helical" evidence="6">
    <location>
        <begin position="54"/>
        <end position="74"/>
    </location>
</feature>
<dbReference type="Pfam" id="PF07690">
    <property type="entry name" value="MFS_1"/>
    <property type="match status" value="1"/>
</dbReference>
<dbReference type="Proteomes" id="UP000517916">
    <property type="component" value="Unassembled WGS sequence"/>
</dbReference>
<dbReference type="SUPFAM" id="SSF103473">
    <property type="entry name" value="MFS general substrate transporter"/>
    <property type="match status" value="1"/>
</dbReference>
<organism evidence="7 8">
    <name type="scientific">Kutzneria viridogrisea</name>
    <dbReference type="NCBI Taxonomy" id="47990"/>
    <lineage>
        <taxon>Bacteria</taxon>
        <taxon>Bacillati</taxon>
        <taxon>Actinomycetota</taxon>
        <taxon>Actinomycetes</taxon>
        <taxon>Pseudonocardiales</taxon>
        <taxon>Pseudonocardiaceae</taxon>
        <taxon>Kutzneria</taxon>
    </lineage>
</organism>
<dbReference type="RefSeq" id="WP_182837421.1">
    <property type="nucleotide sequence ID" value="NZ_BAAABQ010000059.1"/>
</dbReference>
<evidence type="ECO:0000313" key="8">
    <source>
        <dbReference type="Proteomes" id="UP000517916"/>
    </source>
</evidence>
<protein>
    <submittedName>
        <fullName evidence="7">MFS family arabinose efflux permease</fullName>
    </submittedName>
</protein>
<feature type="transmembrane region" description="Helical" evidence="6">
    <location>
        <begin position="259"/>
        <end position="276"/>
    </location>
</feature>
<evidence type="ECO:0000256" key="2">
    <source>
        <dbReference type="ARBA" id="ARBA00022475"/>
    </source>
</evidence>
<proteinExistence type="predicted"/>
<feature type="transmembrane region" description="Helical" evidence="6">
    <location>
        <begin position="373"/>
        <end position="394"/>
    </location>
</feature>
<feature type="transmembrane region" description="Helical" evidence="6">
    <location>
        <begin position="94"/>
        <end position="117"/>
    </location>
</feature>
<reference evidence="7 8" key="1">
    <citation type="submission" date="2020-08" db="EMBL/GenBank/DDBJ databases">
        <title>Genomic Encyclopedia of Archaeal and Bacterial Type Strains, Phase II (KMG-II): from individual species to whole genera.</title>
        <authorList>
            <person name="Goeker M."/>
        </authorList>
    </citation>
    <scope>NUCLEOTIDE SEQUENCE [LARGE SCALE GENOMIC DNA]</scope>
    <source>
        <strain evidence="7 8">DSM 43850</strain>
    </source>
</reference>
<keyword evidence="3 6" id="KW-0812">Transmembrane</keyword>
<evidence type="ECO:0000256" key="3">
    <source>
        <dbReference type="ARBA" id="ARBA00022692"/>
    </source>
</evidence>
<keyword evidence="8" id="KW-1185">Reference proteome</keyword>
<sequence length="398" mass="40235">MDPTRAGYREVFAVGEFRAVFAALLLSVVGDQFARVALSVLVFERTSSAGLTALTYALTFLPDLVSGPLLSGIADRWPRRAVMIVSDLGRAGLVAVMAIPGLPLPVLCVLLVAVQALGSPFNAARAATLAAALDGDRYVLGTGATDMVDQLAQVVGFGGGGALVAGLGATNGLALDAATFTGSALLVAFGVRSRPAPVAPDGSGPSWWRSLVAGTVLVVTDRRLRALVALACVAGFYVSVEGVAVPYATELGGTATEAGLLLAANPAGTLVGVWLISRLPPWTRLRLLGPLAVAACLPLVACALRPGIPVTAVLWALSGLASAYHMPARSAFVQAVPDHGRGQAFGLAVTALRTAQGAGVLLVGVAADYFAPSAVLAVAGLCGAAVAASAALAWRRAR</sequence>
<evidence type="ECO:0000313" key="7">
    <source>
        <dbReference type="EMBL" id="MBA8925659.1"/>
    </source>
</evidence>
<dbReference type="EMBL" id="JACJID010000002">
    <property type="protein sequence ID" value="MBA8925659.1"/>
    <property type="molecule type" value="Genomic_DNA"/>
</dbReference>
<gene>
    <name evidence="7" type="ORF">BC739_002858</name>
</gene>
<feature type="transmembrane region" description="Helical" evidence="6">
    <location>
        <begin position="227"/>
        <end position="247"/>
    </location>
</feature>
<dbReference type="PANTHER" id="PTHR23513:SF11">
    <property type="entry name" value="STAPHYLOFERRIN A TRANSPORTER"/>
    <property type="match status" value="1"/>
</dbReference>
<feature type="transmembrane region" description="Helical" evidence="6">
    <location>
        <begin position="288"/>
        <end position="306"/>
    </location>
</feature>
<evidence type="ECO:0000256" key="4">
    <source>
        <dbReference type="ARBA" id="ARBA00022989"/>
    </source>
</evidence>
<comment type="caution">
    <text evidence="7">The sequence shown here is derived from an EMBL/GenBank/DDBJ whole genome shotgun (WGS) entry which is preliminary data.</text>
</comment>
<dbReference type="InterPro" id="IPR011701">
    <property type="entry name" value="MFS"/>
</dbReference>
<dbReference type="PANTHER" id="PTHR23513">
    <property type="entry name" value="INTEGRAL MEMBRANE EFFLUX PROTEIN-RELATED"/>
    <property type="match status" value="1"/>
</dbReference>
<dbReference type="CDD" id="cd06173">
    <property type="entry name" value="MFS_MefA_like"/>
    <property type="match status" value="1"/>
</dbReference>
<dbReference type="Gene3D" id="1.20.1250.20">
    <property type="entry name" value="MFS general substrate transporter like domains"/>
    <property type="match status" value="1"/>
</dbReference>
<comment type="subcellular location">
    <subcellularLocation>
        <location evidence="1">Cell membrane</location>
        <topology evidence="1">Multi-pass membrane protein</topology>
    </subcellularLocation>
</comment>
<feature type="transmembrane region" description="Helical" evidence="6">
    <location>
        <begin position="20"/>
        <end position="42"/>
    </location>
</feature>
<keyword evidence="5 6" id="KW-0472">Membrane</keyword>
<dbReference type="InterPro" id="IPR036259">
    <property type="entry name" value="MFS_trans_sf"/>
</dbReference>
<evidence type="ECO:0000256" key="5">
    <source>
        <dbReference type="ARBA" id="ARBA00023136"/>
    </source>
</evidence>
<name>A0ABR6BGG0_9PSEU</name>
<evidence type="ECO:0000256" key="1">
    <source>
        <dbReference type="ARBA" id="ARBA00004651"/>
    </source>
</evidence>
<accession>A0ABR6BGG0</accession>
<keyword evidence="4 6" id="KW-1133">Transmembrane helix</keyword>
<keyword evidence="2" id="KW-1003">Cell membrane</keyword>